<sequence length="123" mass="14051">MCRLSSYKNCVKPADNPAISCHCNGPNTGNFSGCHQNPLNKKREKEAKMNSSKFYPSPKTLVLTLLQLIKSEQKTSLLYIFLPQNQAQTPSNSNPSCQPSRKEPHPRRLHFTFFYSHTIWPQT</sequence>
<keyword evidence="3" id="KW-1185">Reference proteome</keyword>
<accession>A0A4Y1ZMN1</accession>
<reference evidence="2 3" key="1">
    <citation type="journal article" date="2019" name="Sci. Rep.">
        <title>Orb-weaving spider Araneus ventricosus genome elucidates the spidroin gene catalogue.</title>
        <authorList>
            <person name="Kono N."/>
            <person name="Nakamura H."/>
            <person name="Ohtoshi R."/>
            <person name="Moran D.A.P."/>
            <person name="Shinohara A."/>
            <person name="Yoshida Y."/>
            <person name="Fujiwara M."/>
            <person name="Mori M."/>
            <person name="Tomita M."/>
            <person name="Arakawa K."/>
        </authorList>
    </citation>
    <scope>NUCLEOTIDE SEQUENCE [LARGE SCALE GENOMIC DNA]</scope>
</reference>
<name>A0A4Y1ZMN1_ARAVE</name>
<evidence type="ECO:0000256" key="1">
    <source>
        <dbReference type="SAM" id="MobiDB-lite"/>
    </source>
</evidence>
<dbReference type="EMBL" id="BGPR01075881">
    <property type="protein sequence ID" value="GBL57782.1"/>
    <property type="molecule type" value="Genomic_DNA"/>
</dbReference>
<feature type="compositionally biased region" description="Polar residues" evidence="1">
    <location>
        <begin position="86"/>
        <end position="99"/>
    </location>
</feature>
<dbReference type="AlphaFoldDB" id="A0A4Y1ZMN1"/>
<feature type="region of interest" description="Disordered" evidence="1">
    <location>
        <begin position="86"/>
        <end position="105"/>
    </location>
</feature>
<evidence type="ECO:0000313" key="3">
    <source>
        <dbReference type="Proteomes" id="UP000499080"/>
    </source>
</evidence>
<dbReference type="Proteomes" id="UP000499080">
    <property type="component" value="Unassembled WGS sequence"/>
</dbReference>
<proteinExistence type="predicted"/>
<protein>
    <submittedName>
        <fullName evidence="2">Uncharacterized protein</fullName>
    </submittedName>
</protein>
<comment type="caution">
    <text evidence="2">The sequence shown here is derived from an EMBL/GenBank/DDBJ whole genome shotgun (WGS) entry which is preliminary data.</text>
</comment>
<organism evidence="2 3">
    <name type="scientific">Araneus ventricosus</name>
    <name type="common">Orbweaver spider</name>
    <name type="synonym">Epeira ventricosa</name>
    <dbReference type="NCBI Taxonomy" id="182803"/>
    <lineage>
        <taxon>Eukaryota</taxon>
        <taxon>Metazoa</taxon>
        <taxon>Ecdysozoa</taxon>
        <taxon>Arthropoda</taxon>
        <taxon>Chelicerata</taxon>
        <taxon>Arachnida</taxon>
        <taxon>Araneae</taxon>
        <taxon>Araneomorphae</taxon>
        <taxon>Entelegynae</taxon>
        <taxon>Araneoidea</taxon>
        <taxon>Araneidae</taxon>
        <taxon>Araneus</taxon>
    </lineage>
</organism>
<gene>
    <name evidence="2" type="ORF">AVEN_32025_1</name>
</gene>
<evidence type="ECO:0000313" key="2">
    <source>
        <dbReference type="EMBL" id="GBL57782.1"/>
    </source>
</evidence>